<name>A0A4R4DSW1_9PROT</name>
<dbReference type="OrthoDB" id="425753at2"/>
<dbReference type="PANTHER" id="PTHR34235:SF4">
    <property type="entry name" value="SLR0291 PROTEIN"/>
    <property type="match status" value="1"/>
</dbReference>
<accession>A0A4R4DSW1</accession>
<sequence length="157" mass="17787">MNAPFDRKTAPAPAGYRDDLHAWAREQAALLRAGRLAELDAANIAEELDDVGSEQYDKLESALRVLLTQMLKWDHQPERRSRSWSNTIATQRKHVVKVLRKNPSLKASLEEAIAEAWDDARRDASTETDLPQHSFPADLPYDWAALMERPFDVDPPA</sequence>
<keyword evidence="2" id="KW-1185">Reference proteome</keyword>
<dbReference type="Gene3D" id="1.20.1220.20">
    <property type="entry name" value="Uncharcterised protein PF01724"/>
    <property type="match status" value="1"/>
</dbReference>
<evidence type="ECO:0000313" key="1">
    <source>
        <dbReference type="EMBL" id="TCZ65591.1"/>
    </source>
</evidence>
<dbReference type="Pfam" id="PF01724">
    <property type="entry name" value="DUF29"/>
    <property type="match status" value="1"/>
</dbReference>
<evidence type="ECO:0000313" key="2">
    <source>
        <dbReference type="Proteomes" id="UP000295023"/>
    </source>
</evidence>
<dbReference type="AlphaFoldDB" id="A0A4R4DSW1"/>
<gene>
    <name evidence="1" type="ORF">EXY23_04870</name>
</gene>
<comment type="caution">
    <text evidence="1">The sequence shown here is derived from an EMBL/GenBank/DDBJ whole genome shotgun (WGS) entry which is preliminary data.</text>
</comment>
<dbReference type="Proteomes" id="UP000295023">
    <property type="component" value="Unassembled WGS sequence"/>
</dbReference>
<organism evidence="1 2">
    <name type="scientific">Roseicella aquatilis</name>
    <dbReference type="NCBI Taxonomy" id="2527868"/>
    <lineage>
        <taxon>Bacteria</taxon>
        <taxon>Pseudomonadati</taxon>
        <taxon>Pseudomonadota</taxon>
        <taxon>Alphaproteobacteria</taxon>
        <taxon>Acetobacterales</taxon>
        <taxon>Roseomonadaceae</taxon>
        <taxon>Roseicella</taxon>
    </lineage>
</organism>
<dbReference type="PANTHER" id="PTHR34235">
    <property type="entry name" value="SLR1203 PROTEIN-RELATED"/>
    <property type="match status" value="1"/>
</dbReference>
<protein>
    <submittedName>
        <fullName evidence="1">DUF29 domain-containing protein</fullName>
    </submittedName>
</protein>
<dbReference type="InterPro" id="IPR002636">
    <property type="entry name" value="DUF29"/>
</dbReference>
<dbReference type="EMBL" id="SKBM01000003">
    <property type="protein sequence ID" value="TCZ65591.1"/>
    <property type="molecule type" value="Genomic_DNA"/>
</dbReference>
<proteinExistence type="predicted"/>
<reference evidence="1 2" key="1">
    <citation type="submission" date="2019-03" db="EMBL/GenBank/DDBJ databases">
        <title>Paracraurococcus aquatilis NE82 genome sequence.</title>
        <authorList>
            <person name="Zhao Y."/>
            <person name="Du Z."/>
        </authorList>
    </citation>
    <scope>NUCLEOTIDE SEQUENCE [LARGE SCALE GENOMIC DNA]</scope>
    <source>
        <strain evidence="1 2">NE82</strain>
    </source>
</reference>